<dbReference type="InterPro" id="IPR015660">
    <property type="entry name" value="MASH1/Ascl1a-like"/>
</dbReference>
<sequence length="248" mass="27111">MADLRRPSSVVSPSFWPTESVGLFELCPEDLSTSQYSLSPTSPLPPELEFSGRKSFLSGAATAGTSLNHREKDSHNAYERNCRRRLNDLYSSLRSLLPQETPQKRKLSIPSTVSRVLKYIPELQRRVKQLQRKKEEILSKAPSIAAAGKIVASPAISALCLSEKEIMVQICMVSGSGGAAGGAGEVARASLCRVLRGLEEEGLQLMNGSSISTDDGRVFHSLHLQARGSIKMDGRIFCEHLMIGLKEE</sequence>
<keyword evidence="5" id="KW-0539">Nucleus</keyword>
<proteinExistence type="inferred from homology"/>
<dbReference type="AlphaFoldDB" id="A0AAP0C2K0"/>
<keyword evidence="2" id="KW-0805">Transcription regulation</keyword>
<evidence type="ECO:0000256" key="3">
    <source>
        <dbReference type="ARBA" id="ARBA00023125"/>
    </source>
</evidence>
<keyword evidence="3" id="KW-0238">DNA-binding</keyword>
<dbReference type="Pfam" id="PF00010">
    <property type="entry name" value="HLH"/>
    <property type="match status" value="1"/>
</dbReference>
<evidence type="ECO:0000313" key="7">
    <source>
        <dbReference type="EMBL" id="KAK8957575.1"/>
    </source>
</evidence>
<dbReference type="SMART" id="SM00353">
    <property type="entry name" value="HLH"/>
    <property type="match status" value="1"/>
</dbReference>
<evidence type="ECO:0000256" key="1">
    <source>
        <dbReference type="ARBA" id="ARBA00005510"/>
    </source>
</evidence>
<organism evidence="7 8">
    <name type="scientific">Platanthera zijinensis</name>
    <dbReference type="NCBI Taxonomy" id="2320716"/>
    <lineage>
        <taxon>Eukaryota</taxon>
        <taxon>Viridiplantae</taxon>
        <taxon>Streptophyta</taxon>
        <taxon>Embryophyta</taxon>
        <taxon>Tracheophyta</taxon>
        <taxon>Spermatophyta</taxon>
        <taxon>Magnoliopsida</taxon>
        <taxon>Liliopsida</taxon>
        <taxon>Asparagales</taxon>
        <taxon>Orchidaceae</taxon>
        <taxon>Orchidoideae</taxon>
        <taxon>Orchideae</taxon>
        <taxon>Orchidinae</taxon>
        <taxon>Platanthera</taxon>
    </lineage>
</organism>
<dbReference type="PROSITE" id="PS50888">
    <property type="entry name" value="BHLH"/>
    <property type="match status" value="1"/>
</dbReference>
<evidence type="ECO:0000313" key="8">
    <source>
        <dbReference type="Proteomes" id="UP001418222"/>
    </source>
</evidence>
<name>A0AAP0C2K0_9ASPA</name>
<dbReference type="GO" id="GO:0046983">
    <property type="term" value="F:protein dimerization activity"/>
    <property type="evidence" value="ECO:0007669"/>
    <property type="project" value="InterPro"/>
</dbReference>
<dbReference type="GO" id="GO:0000977">
    <property type="term" value="F:RNA polymerase II transcription regulatory region sequence-specific DNA binding"/>
    <property type="evidence" value="ECO:0007669"/>
    <property type="project" value="TreeGrafter"/>
</dbReference>
<feature type="domain" description="BHLH" evidence="6">
    <location>
        <begin position="70"/>
        <end position="123"/>
    </location>
</feature>
<evidence type="ECO:0000256" key="4">
    <source>
        <dbReference type="ARBA" id="ARBA00023163"/>
    </source>
</evidence>
<keyword evidence="4" id="KW-0804">Transcription</keyword>
<gene>
    <name evidence="7" type="primary">ORG3</name>
    <name evidence="7" type="ORF">KSP39_PZI001392</name>
</gene>
<dbReference type="GO" id="GO:0000981">
    <property type="term" value="F:DNA-binding transcription factor activity, RNA polymerase II-specific"/>
    <property type="evidence" value="ECO:0007669"/>
    <property type="project" value="TreeGrafter"/>
</dbReference>
<dbReference type="EMBL" id="JBBWWQ010000001">
    <property type="protein sequence ID" value="KAK8957575.1"/>
    <property type="molecule type" value="Genomic_DNA"/>
</dbReference>
<protein>
    <submittedName>
        <fullName evidence="7">Transcription factor ORG3</fullName>
    </submittedName>
</protein>
<keyword evidence="8" id="KW-1185">Reference proteome</keyword>
<evidence type="ECO:0000259" key="6">
    <source>
        <dbReference type="PROSITE" id="PS50888"/>
    </source>
</evidence>
<reference evidence="7 8" key="1">
    <citation type="journal article" date="2022" name="Nat. Plants">
        <title>Genomes of leafy and leafless Platanthera orchids illuminate the evolution of mycoheterotrophy.</title>
        <authorList>
            <person name="Li M.H."/>
            <person name="Liu K.W."/>
            <person name="Li Z."/>
            <person name="Lu H.C."/>
            <person name="Ye Q.L."/>
            <person name="Zhang D."/>
            <person name="Wang J.Y."/>
            <person name="Li Y.F."/>
            <person name="Zhong Z.M."/>
            <person name="Liu X."/>
            <person name="Yu X."/>
            <person name="Liu D.K."/>
            <person name="Tu X.D."/>
            <person name="Liu B."/>
            <person name="Hao Y."/>
            <person name="Liao X.Y."/>
            <person name="Jiang Y.T."/>
            <person name="Sun W.H."/>
            <person name="Chen J."/>
            <person name="Chen Y.Q."/>
            <person name="Ai Y."/>
            <person name="Zhai J.W."/>
            <person name="Wu S.S."/>
            <person name="Zhou Z."/>
            <person name="Hsiao Y.Y."/>
            <person name="Wu W.L."/>
            <person name="Chen Y.Y."/>
            <person name="Lin Y.F."/>
            <person name="Hsu J.L."/>
            <person name="Li C.Y."/>
            <person name="Wang Z.W."/>
            <person name="Zhao X."/>
            <person name="Zhong W.Y."/>
            <person name="Ma X.K."/>
            <person name="Ma L."/>
            <person name="Huang J."/>
            <person name="Chen G.Z."/>
            <person name="Huang M.Z."/>
            <person name="Huang L."/>
            <person name="Peng D.H."/>
            <person name="Luo Y.B."/>
            <person name="Zou S.Q."/>
            <person name="Chen S.P."/>
            <person name="Lan S."/>
            <person name="Tsai W.C."/>
            <person name="Van de Peer Y."/>
            <person name="Liu Z.J."/>
        </authorList>
    </citation>
    <scope>NUCLEOTIDE SEQUENCE [LARGE SCALE GENOMIC DNA]</scope>
    <source>
        <strain evidence="7">Lor287</strain>
    </source>
</reference>
<dbReference type="InterPro" id="IPR011598">
    <property type="entry name" value="bHLH_dom"/>
</dbReference>
<dbReference type="PANTHER" id="PTHR13935">
    <property type="entry name" value="ACHAETE-SCUTE TRANSCRIPTION FACTOR-RELATED"/>
    <property type="match status" value="1"/>
</dbReference>
<dbReference type="PANTHER" id="PTHR13935:SF41">
    <property type="entry name" value="TRANSCRIPTION FACTOR ORG2-RELATED"/>
    <property type="match status" value="1"/>
</dbReference>
<dbReference type="Proteomes" id="UP001418222">
    <property type="component" value="Unassembled WGS sequence"/>
</dbReference>
<dbReference type="Gene3D" id="4.10.280.10">
    <property type="entry name" value="Helix-loop-helix DNA-binding domain"/>
    <property type="match status" value="1"/>
</dbReference>
<evidence type="ECO:0000256" key="5">
    <source>
        <dbReference type="ARBA" id="ARBA00023242"/>
    </source>
</evidence>
<accession>A0AAP0C2K0</accession>
<comment type="caution">
    <text evidence="7">The sequence shown here is derived from an EMBL/GenBank/DDBJ whole genome shotgun (WGS) entry which is preliminary data.</text>
</comment>
<dbReference type="GO" id="GO:0090575">
    <property type="term" value="C:RNA polymerase II transcription regulator complex"/>
    <property type="evidence" value="ECO:0007669"/>
    <property type="project" value="TreeGrafter"/>
</dbReference>
<evidence type="ECO:0000256" key="2">
    <source>
        <dbReference type="ARBA" id="ARBA00023015"/>
    </source>
</evidence>
<dbReference type="SUPFAM" id="SSF47459">
    <property type="entry name" value="HLH, helix-loop-helix DNA-binding domain"/>
    <property type="match status" value="1"/>
</dbReference>
<comment type="similarity">
    <text evidence="1">Belongs to the bHLH protein family.</text>
</comment>
<dbReference type="InterPro" id="IPR036638">
    <property type="entry name" value="HLH_DNA-bd_sf"/>
</dbReference>